<dbReference type="InterPro" id="IPR048739">
    <property type="entry name" value="CEP104_N"/>
</dbReference>
<feature type="region of interest" description="Disordered" evidence="1">
    <location>
        <begin position="114"/>
        <end position="138"/>
    </location>
</feature>
<name>A0A914ZQX3_PARUN</name>
<keyword evidence="3" id="KW-1185">Reference proteome</keyword>
<dbReference type="AlphaFoldDB" id="A0A914ZQX3"/>
<evidence type="ECO:0000259" key="2">
    <source>
        <dbReference type="Pfam" id="PF21038"/>
    </source>
</evidence>
<dbReference type="GO" id="GO:0005929">
    <property type="term" value="C:cilium"/>
    <property type="evidence" value="ECO:0007669"/>
    <property type="project" value="TreeGrafter"/>
</dbReference>
<organism evidence="3 4">
    <name type="scientific">Parascaris univalens</name>
    <name type="common">Nematode worm</name>
    <dbReference type="NCBI Taxonomy" id="6257"/>
    <lineage>
        <taxon>Eukaryota</taxon>
        <taxon>Metazoa</taxon>
        <taxon>Ecdysozoa</taxon>
        <taxon>Nematoda</taxon>
        <taxon>Chromadorea</taxon>
        <taxon>Rhabditida</taxon>
        <taxon>Spirurina</taxon>
        <taxon>Ascaridomorpha</taxon>
        <taxon>Ascaridoidea</taxon>
        <taxon>Ascarididae</taxon>
        <taxon>Parascaris</taxon>
    </lineage>
</organism>
<evidence type="ECO:0000256" key="1">
    <source>
        <dbReference type="SAM" id="MobiDB-lite"/>
    </source>
</evidence>
<protein>
    <recommendedName>
        <fullName evidence="2">Centrosomal protein CEP104 N-terminal domain-containing protein</fullName>
    </recommendedName>
</protein>
<dbReference type="Proteomes" id="UP000887569">
    <property type="component" value="Unplaced"/>
</dbReference>
<dbReference type="PANTHER" id="PTHR13371">
    <property type="entry name" value="GLYCINE-, GLUTAMATE-, THIENYLCYCLOHEXYLPIPERIDINE-BINDING PROTEIN"/>
    <property type="match status" value="1"/>
</dbReference>
<dbReference type="WBParaSite" id="PgB06_g025_t01">
    <property type="protein sequence ID" value="PgB06_g025_t01"/>
    <property type="gene ID" value="PgB06_g025"/>
</dbReference>
<proteinExistence type="predicted"/>
<dbReference type="InterPro" id="IPR052607">
    <property type="entry name" value="CEP104-like"/>
</dbReference>
<evidence type="ECO:0000313" key="4">
    <source>
        <dbReference type="WBParaSite" id="PgB06_g025_t01"/>
    </source>
</evidence>
<feature type="compositionally biased region" description="Polar residues" evidence="1">
    <location>
        <begin position="127"/>
        <end position="137"/>
    </location>
</feature>
<dbReference type="PANTHER" id="PTHR13371:SF0">
    <property type="entry name" value="CENTROSOMAL PROTEIN OF 104 KDA"/>
    <property type="match status" value="1"/>
</dbReference>
<evidence type="ECO:0000313" key="3">
    <source>
        <dbReference type="Proteomes" id="UP000887569"/>
    </source>
</evidence>
<reference evidence="4" key="1">
    <citation type="submission" date="2022-11" db="UniProtKB">
        <authorList>
            <consortium name="WormBaseParasite"/>
        </authorList>
    </citation>
    <scope>IDENTIFICATION</scope>
</reference>
<sequence>MRTLSRIDAIQILGHPALIASSIGLHTAISTIRNDTQPHFKILGTVRFKKIENDEEEKSELKTIYTDLIASHIRLDVQHNYSDTTRNQLNQVGIISIVILGSYCDEQSIATGNKIASESNDDPGDRQISSSMHNDQINEYERPATIAEVKPTIKKSDAAVQIDKEAFDGATEIKPNVRLFQDEGVLTMSDPECGVSDEVTINFPIKRRRYSDSRAIDSGSSSNSEYFDIFLAAMNPAHRSSATMAIAHFGFDTVYTAALDLTKYIALVFLPAWNLHKKMGSAIADRTTDILVSRTGDAINVAKCFVKKLLQPFRVARSARSDRCKAEIIRNMGKNIFIYMYCSDGVDTELIRSHLPHLSKYTYEKNPLLRSLRDEFEQFDRSAATTKNKGQTTKVEGSVKRMRVPKLEDGKRPKTVTVVVNDGYASSSNRPDSVDYDKFI</sequence>
<feature type="domain" description="Centrosomal protein CEP104 N-terminal" evidence="2">
    <location>
        <begin position="4"/>
        <end position="101"/>
    </location>
</feature>
<accession>A0A914ZQX3</accession>
<dbReference type="Pfam" id="PF21038">
    <property type="entry name" value="CEP104_N"/>
    <property type="match status" value="1"/>
</dbReference>